<dbReference type="NCBIfam" id="TIGR01051">
    <property type="entry name" value="topA_bact"/>
    <property type="match status" value="1"/>
</dbReference>
<feature type="active site" description="O-(5'-phospho-DNA)-tyrosine intermediate" evidence="8">
    <location>
        <position position="307"/>
    </location>
</feature>
<dbReference type="SMART" id="SM00436">
    <property type="entry name" value="TOP1Bc"/>
    <property type="match status" value="1"/>
</dbReference>
<dbReference type="GO" id="GO:0006265">
    <property type="term" value="P:DNA topological change"/>
    <property type="evidence" value="ECO:0007669"/>
    <property type="project" value="UniProtKB-UniRule"/>
</dbReference>
<feature type="site" description="Interaction with DNA" evidence="8">
    <location>
        <position position="309"/>
    </location>
</feature>
<dbReference type="PROSITE" id="PS50880">
    <property type="entry name" value="TOPRIM"/>
    <property type="match status" value="1"/>
</dbReference>
<feature type="domain" description="Topo IA-type catalytic" evidence="11">
    <location>
        <begin position="133"/>
        <end position="571"/>
    </location>
</feature>
<dbReference type="SUPFAM" id="SSF56712">
    <property type="entry name" value="Prokaryotic type I DNA topoisomerase"/>
    <property type="match status" value="1"/>
</dbReference>
<dbReference type="Gene3D" id="2.70.20.10">
    <property type="entry name" value="Topoisomerase I, domain 3"/>
    <property type="match status" value="1"/>
</dbReference>
<evidence type="ECO:0000313" key="13">
    <source>
        <dbReference type="Proteomes" id="UP000189177"/>
    </source>
</evidence>
<dbReference type="Gene3D" id="3.40.50.140">
    <property type="match status" value="1"/>
</dbReference>
<dbReference type="GO" id="GO:0003677">
    <property type="term" value="F:DNA binding"/>
    <property type="evidence" value="ECO:0007669"/>
    <property type="project" value="UniProtKB-KW"/>
</dbReference>
<dbReference type="EMBL" id="MUZR01000006">
    <property type="protein sequence ID" value="OOC11146.1"/>
    <property type="molecule type" value="Genomic_DNA"/>
</dbReference>
<evidence type="ECO:0000256" key="1">
    <source>
        <dbReference type="ARBA" id="ARBA00000213"/>
    </source>
</evidence>
<keyword evidence="3" id="KW-0479">Metal-binding</keyword>
<dbReference type="InterPro" id="IPR013826">
    <property type="entry name" value="Topo_IA_cen_sub3"/>
</dbReference>
<dbReference type="InterPro" id="IPR000380">
    <property type="entry name" value="Topo_IA"/>
</dbReference>
<feature type="region of interest" description="Interaction with DNA" evidence="8">
    <location>
        <begin position="167"/>
        <end position="172"/>
    </location>
</feature>
<dbReference type="AlphaFoldDB" id="A0A1V3A1E5"/>
<comment type="function">
    <text evidence="8">Releases the supercoiling and torsional tension of DNA, which is introduced during the DNA replication and transcription, by transiently cleaving and rejoining one strand of the DNA duplex. Introduces a single-strand break via transesterification at a target site in duplex DNA. The scissile phosphodiester is attacked by the catalytic tyrosine of the enzyme, resulting in the formation of a DNA-(5'-phosphotyrosyl)-enzyme intermediate and the expulsion of a 3'-OH DNA strand. The free DNA strand then undergoes passage around the unbroken strand, thus removing DNA supercoils. Finally, in the religation step, the DNA 3'-OH attacks the covalent intermediate to expel the active-site tyrosine and restore the DNA phosphodiester backbone.</text>
</comment>
<sequence>MSKHLVIVESPAKGKTIEKYLGPEYQVMASYGHVRDLVPKEGAVDPEDGFRMRYDVIERSEKQIEAIAKALKKSDDLILATDPDREGEAISWHLYEVLRERGLLESRNVYRVVFHEITKKAIQEAIEQPRELAQPLIDAQQARRALDYLVGFNLSPLLWRKIKRGLSAGRVQSPALRMICERENEIEAFVPQEYWTLDAKAEREGQPFTARLTHLDGNKLNQFDLNSAELAHDAQGRLNEAANGELRVAKVEKKQRRRNPAAPFTTSTLQQEASRKLGFNASRTMRTAQQLYEGIDLGSGAEGLITYMRTDSVALAGEAIGEARGLIEERYGTDNLPDSPRQYKTKSKNAQEAHEAIRPTSVRRIPDEVRNRLTSDQARLYDLIWKRTVACQMIHATFDTVAADLVPGDSDHRFRATGSTLRHAGFIAVYQEGRDDSADDDEDKRLPEMAEGDTVALHEVTADQHFTEPPPRYTEASLVKTLEEYGIGRPSTYASIISTLQSREYVEMDGKRFIPTDTGRIVNSFLTQHFDRYVDYDFTANLEDELDAISRGEKDWVPVLEDFWGDFRDRVKEKEENVTRAEAVQSRELGTDPKSGRPVSVRLGRFGPIVQIGTKDDEEKPRFAGLLPGQKMDKITLEEALELFKLPRELGETPEGEPVMVNIGRFGPYVKYGAKYVSLGPDDDVWTIELPRALELVAEKKKKDAERFIKSFDEEGIQVLNGRYGPYVTDGNKNAKVPKETDPKSLTLEQCQELIANAPERKGRGRKGGKAAASKSGGTKKASTTRSTTSKSTASKSKSTGSKASTQKGTKSSGTKSTGSKASGSKASGSKASGSKSTGTKSSASGSGKSTGKATSKKSGGKAGSDGDSTEKSPSDETVTASGRGSD</sequence>
<evidence type="ECO:0000256" key="6">
    <source>
        <dbReference type="ARBA" id="ARBA00023125"/>
    </source>
</evidence>
<dbReference type="PROSITE" id="PS52039">
    <property type="entry name" value="TOPO_IA_2"/>
    <property type="match status" value="1"/>
</dbReference>
<dbReference type="STRING" id="252474.B1A74_01780"/>
<dbReference type="SMART" id="SM00437">
    <property type="entry name" value="TOP1Ac"/>
    <property type="match status" value="1"/>
</dbReference>
<comment type="caution">
    <text evidence="12">The sequence shown here is derived from an EMBL/GenBank/DDBJ whole genome shotgun (WGS) entry which is preliminary data.</text>
</comment>
<dbReference type="CDD" id="cd03363">
    <property type="entry name" value="TOPRIM_TopoIA_TopoI"/>
    <property type="match status" value="1"/>
</dbReference>
<feature type="site" description="Interaction with DNA" evidence="8">
    <location>
        <position position="503"/>
    </location>
</feature>
<protein>
    <recommendedName>
        <fullName evidence="8">DNA topoisomerase 1</fullName>
        <ecNumber evidence="8">5.6.2.1</ecNumber>
    </recommendedName>
    <alternativeName>
        <fullName evidence="8">DNA topoisomerase I</fullName>
    </alternativeName>
</protein>
<dbReference type="InterPro" id="IPR034149">
    <property type="entry name" value="TOPRIM_TopoI"/>
</dbReference>
<dbReference type="Pfam" id="PF13368">
    <property type="entry name" value="Toprim_C_rpt"/>
    <property type="match status" value="3"/>
</dbReference>
<dbReference type="OrthoDB" id="9804262at2"/>
<dbReference type="InterPro" id="IPR023406">
    <property type="entry name" value="Topo_IA_AS"/>
</dbReference>
<gene>
    <name evidence="8" type="primary">topA</name>
    <name evidence="12" type="ORF">B1A74_01780</name>
</gene>
<evidence type="ECO:0000256" key="4">
    <source>
        <dbReference type="ARBA" id="ARBA00022842"/>
    </source>
</evidence>
<dbReference type="PROSITE" id="PS00396">
    <property type="entry name" value="TOPO_IA_1"/>
    <property type="match status" value="1"/>
</dbReference>
<feature type="domain" description="Toprim" evidence="10">
    <location>
        <begin position="3"/>
        <end position="118"/>
    </location>
</feature>
<name>A0A1V3A1E5_9GAMM</name>
<dbReference type="Pfam" id="PF01751">
    <property type="entry name" value="Toprim"/>
    <property type="match status" value="1"/>
</dbReference>
<comment type="subunit">
    <text evidence="8">Monomer.</text>
</comment>
<organism evidence="12 13">
    <name type="scientific">Thioalkalivibrio halophilus</name>
    <dbReference type="NCBI Taxonomy" id="252474"/>
    <lineage>
        <taxon>Bacteria</taxon>
        <taxon>Pseudomonadati</taxon>
        <taxon>Pseudomonadota</taxon>
        <taxon>Gammaproteobacteria</taxon>
        <taxon>Chromatiales</taxon>
        <taxon>Ectothiorhodospiraceae</taxon>
        <taxon>Thioalkalivibrio</taxon>
    </lineage>
</organism>
<evidence type="ECO:0000259" key="11">
    <source>
        <dbReference type="PROSITE" id="PS52039"/>
    </source>
</evidence>
<dbReference type="PANTHER" id="PTHR42785">
    <property type="entry name" value="DNA TOPOISOMERASE, TYPE IA, CORE"/>
    <property type="match status" value="1"/>
</dbReference>
<proteinExistence type="inferred from homology"/>
<keyword evidence="13" id="KW-1185">Reference proteome</keyword>
<dbReference type="Gene3D" id="1.10.290.10">
    <property type="entry name" value="Topoisomerase I, domain 4"/>
    <property type="match status" value="1"/>
</dbReference>
<keyword evidence="6 8" id="KW-0238">DNA-binding</keyword>
<evidence type="ECO:0000256" key="8">
    <source>
        <dbReference type="HAMAP-Rule" id="MF_00952"/>
    </source>
</evidence>
<accession>A0A1V3A1E5</accession>
<dbReference type="PANTHER" id="PTHR42785:SF1">
    <property type="entry name" value="DNA TOPOISOMERASE"/>
    <property type="match status" value="1"/>
</dbReference>
<dbReference type="InterPro" id="IPR003602">
    <property type="entry name" value="Topo_IA_DNA-bd_dom"/>
</dbReference>
<dbReference type="InterPro" id="IPR003601">
    <property type="entry name" value="Topo_IA_2"/>
</dbReference>
<dbReference type="InterPro" id="IPR023405">
    <property type="entry name" value="Topo_IA_core_domain"/>
</dbReference>
<dbReference type="Gene3D" id="1.10.460.10">
    <property type="entry name" value="Topoisomerase I, domain 2"/>
    <property type="match status" value="1"/>
</dbReference>
<dbReference type="InterPro" id="IPR013825">
    <property type="entry name" value="Topo_IA_cen_sub2"/>
</dbReference>
<feature type="site" description="Interaction with DNA" evidence="8">
    <location>
        <position position="143"/>
    </location>
</feature>
<evidence type="ECO:0000256" key="9">
    <source>
        <dbReference type="SAM" id="MobiDB-lite"/>
    </source>
</evidence>
<dbReference type="NCBIfam" id="NF006451">
    <property type="entry name" value="PRK08780.1"/>
    <property type="match status" value="1"/>
</dbReference>
<dbReference type="InterPro" id="IPR013497">
    <property type="entry name" value="Topo_IA_cen"/>
</dbReference>
<feature type="site" description="Interaction with DNA" evidence="8">
    <location>
        <position position="159"/>
    </location>
</feature>
<keyword evidence="5 8" id="KW-0799">Topoisomerase</keyword>
<dbReference type="InterPro" id="IPR006171">
    <property type="entry name" value="TOPRIM_dom"/>
</dbReference>
<reference evidence="12 13" key="1">
    <citation type="submission" date="2017-02" db="EMBL/GenBank/DDBJ databases">
        <title>Genomic diversity within the haloalkaliphilic genus Thioalkalivibrio.</title>
        <authorList>
            <person name="Ahn A.-C."/>
            <person name="Meier-Kolthoff J."/>
            <person name="Overmars L."/>
            <person name="Richter M."/>
            <person name="Woyke T."/>
            <person name="Sorokin D.Y."/>
            <person name="Muyzer G."/>
        </authorList>
    </citation>
    <scope>NUCLEOTIDE SEQUENCE [LARGE SCALE GENOMIC DNA]</scope>
    <source>
        <strain evidence="12 13">HL17</strain>
    </source>
</reference>
<evidence type="ECO:0000256" key="2">
    <source>
        <dbReference type="ARBA" id="ARBA00009446"/>
    </source>
</evidence>
<feature type="region of interest" description="Disordered" evidence="9">
    <location>
        <begin position="727"/>
        <end position="887"/>
    </location>
</feature>
<comment type="catalytic activity">
    <reaction evidence="1 8">
        <text>ATP-independent breakage of single-stranded DNA, followed by passage and rejoining.</text>
        <dbReference type="EC" id="5.6.2.1"/>
    </reaction>
</comment>
<evidence type="ECO:0000313" key="12">
    <source>
        <dbReference type="EMBL" id="OOC11146.1"/>
    </source>
</evidence>
<dbReference type="InterPro" id="IPR005733">
    <property type="entry name" value="TopoI_bac-type"/>
</dbReference>
<dbReference type="CDD" id="cd00186">
    <property type="entry name" value="TOP1Ac"/>
    <property type="match status" value="1"/>
</dbReference>
<feature type="compositionally biased region" description="Polar residues" evidence="9">
    <location>
        <begin position="876"/>
        <end position="887"/>
    </location>
</feature>
<evidence type="ECO:0000256" key="5">
    <source>
        <dbReference type="ARBA" id="ARBA00023029"/>
    </source>
</evidence>
<dbReference type="RefSeq" id="WP_077243597.1">
    <property type="nucleotide sequence ID" value="NZ_MUZR01000006.1"/>
</dbReference>
<comment type="caution">
    <text evidence="8">Lacks conserved residue(s) required for the propagation of feature annotation.</text>
</comment>
<dbReference type="PRINTS" id="PR00417">
    <property type="entry name" value="PRTPISMRASEI"/>
</dbReference>
<evidence type="ECO:0000259" key="10">
    <source>
        <dbReference type="PROSITE" id="PS50880"/>
    </source>
</evidence>
<feature type="region of interest" description="Disordered" evidence="9">
    <location>
        <begin position="331"/>
        <end position="356"/>
    </location>
</feature>
<feature type="compositionally biased region" description="Low complexity" evidence="9">
    <location>
        <begin position="770"/>
        <end position="854"/>
    </location>
</feature>
<feature type="site" description="Interaction with DNA" evidence="8">
    <location>
        <position position="33"/>
    </location>
</feature>
<dbReference type="InterPro" id="IPR025589">
    <property type="entry name" value="Toprim_C_rpt"/>
</dbReference>
<keyword evidence="4" id="KW-0460">Magnesium</keyword>
<dbReference type="Pfam" id="PF01131">
    <property type="entry name" value="Topoisom_bac"/>
    <property type="match status" value="1"/>
</dbReference>
<dbReference type="EC" id="5.6.2.1" evidence="8"/>
<keyword evidence="7 8" id="KW-0413">Isomerase</keyword>
<dbReference type="HAMAP" id="MF_00952">
    <property type="entry name" value="Topoisom_1_prok"/>
    <property type="match status" value="1"/>
</dbReference>
<dbReference type="GO" id="GO:0046872">
    <property type="term" value="F:metal ion binding"/>
    <property type="evidence" value="ECO:0007669"/>
    <property type="project" value="UniProtKB-KW"/>
</dbReference>
<comment type="similarity">
    <text evidence="2 8">Belongs to the type IA topoisomerase family.</text>
</comment>
<feature type="site" description="Interaction with DNA" evidence="8">
    <location>
        <position position="147"/>
    </location>
</feature>
<dbReference type="SMART" id="SM00493">
    <property type="entry name" value="TOPRIM"/>
    <property type="match status" value="1"/>
</dbReference>
<feature type="site" description="Interaction with DNA" evidence="8">
    <location>
        <position position="144"/>
    </location>
</feature>
<dbReference type="InterPro" id="IPR028612">
    <property type="entry name" value="Topoisom_1_IA"/>
</dbReference>
<dbReference type="Proteomes" id="UP000189177">
    <property type="component" value="Unassembled WGS sequence"/>
</dbReference>
<dbReference type="GO" id="GO:0003917">
    <property type="term" value="F:DNA topoisomerase type I (single strand cut, ATP-independent) activity"/>
    <property type="evidence" value="ECO:0007669"/>
    <property type="project" value="UniProtKB-UniRule"/>
</dbReference>
<evidence type="ECO:0000256" key="3">
    <source>
        <dbReference type="ARBA" id="ARBA00022723"/>
    </source>
</evidence>
<dbReference type="InterPro" id="IPR013824">
    <property type="entry name" value="Topo_IA_cen_sub1"/>
</dbReference>
<evidence type="ECO:0000256" key="7">
    <source>
        <dbReference type="ARBA" id="ARBA00023235"/>
    </source>
</evidence>